<gene>
    <name evidence="1" type="ORF">BZM27_52500</name>
</gene>
<comment type="caution">
    <text evidence="1">The sequence shown here is derived from an EMBL/GenBank/DDBJ whole genome shotgun (WGS) entry which is preliminary data.</text>
</comment>
<proteinExistence type="predicted"/>
<evidence type="ECO:0000313" key="2">
    <source>
        <dbReference type="Proteomes" id="UP000294200"/>
    </source>
</evidence>
<feature type="non-terminal residue" evidence="1">
    <location>
        <position position="1"/>
    </location>
</feature>
<dbReference type="Proteomes" id="UP000294200">
    <property type="component" value="Unassembled WGS sequence"/>
</dbReference>
<name>A0A4R0X649_9BURK</name>
<dbReference type="EMBL" id="MWML01000652">
    <property type="protein sequence ID" value="TCG02890.1"/>
    <property type="molecule type" value="Genomic_DNA"/>
</dbReference>
<evidence type="ECO:0000313" key="1">
    <source>
        <dbReference type="EMBL" id="TCG02890.1"/>
    </source>
</evidence>
<keyword evidence="2" id="KW-1185">Reference proteome</keyword>
<accession>A0A4R0X649</accession>
<organism evidence="1 2">
    <name type="scientific">Paraburkholderia steynii</name>
    <dbReference type="NCBI Taxonomy" id="1245441"/>
    <lineage>
        <taxon>Bacteria</taxon>
        <taxon>Pseudomonadati</taxon>
        <taxon>Pseudomonadota</taxon>
        <taxon>Betaproteobacteria</taxon>
        <taxon>Burkholderiales</taxon>
        <taxon>Burkholderiaceae</taxon>
        <taxon>Paraburkholderia</taxon>
    </lineage>
</organism>
<sequence length="99" mass="10575">ARRASVRRPTAPSARTPANGAGIIAMGAPGGCLTFRDASVCAVVALDREPRGSQAVDAASQQRGHRRVDSVHPRFLSRIDAAWPLAARIGRYKSAQRAW</sequence>
<dbReference type="AlphaFoldDB" id="A0A4R0X649"/>
<protein>
    <submittedName>
        <fullName evidence="1">Uncharacterized protein</fullName>
    </submittedName>
</protein>
<reference evidence="1 2" key="1">
    <citation type="submission" date="2017-02" db="EMBL/GenBank/DDBJ databases">
        <title>Paraburkholderia sophoroidis sp. nov. and Paraburkholderia steynii sp. nov. rhizobial symbionts of the fynbos legume Hypocalyptus sophoroides.</title>
        <authorList>
            <person name="Steenkamp E.T."/>
            <person name="Beukes C.W."/>
            <person name="Van Zyl E."/>
            <person name="Avontuur J."/>
            <person name="Chan W.Y."/>
            <person name="Hassen A."/>
            <person name="Palmer M."/>
            <person name="Mthombeni L."/>
            <person name="Phalane F."/>
            <person name="Sereme K."/>
            <person name="Venter S.N."/>
        </authorList>
    </citation>
    <scope>NUCLEOTIDE SEQUENCE [LARGE SCALE GENOMIC DNA]</scope>
    <source>
        <strain evidence="1 2">HC1.1ba</strain>
    </source>
</reference>